<keyword evidence="3" id="KW-1185">Reference proteome</keyword>
<organism evidence="2 3">
    <name type="scientific">Cryptococcus gattii EJB2</name>
    <dbReference type="NCBI Taxonomy" id="1296103"/>
    <lineage>
        <taxon>Eukaryota</taxon>
        <taxon>Fungi</taxon>
        <taxon>Dikarya</taxon>
        <taxon>Basidiomycota</taxon>
        <taxon>Agaricomycotina</taxon>
        <taxon>Tremellomycetes</taxon>
        <taxon>Tremellales</taxon>
        <taxon>Cryptococcaceae</taxon>
        <taxon>Cryptococcus</taxon>
        <taxon>Cryptococcus gattii species complex</taxon>
    </lineage>
</organism>
<dbReference type="Proteomes" id="UP000054272">
    <property type="component" value="Unassembled WGS sequence"/>
</dbReference>
<proteinExistence type="predicted"/>
<evidence type="ECO:0000313" key="3">
    <source>
        <dbReference type="Proteomes" id="UP000054272"/>
    </source>
</evidence>
<feature type="region of interest" description="Disordered" evidence="1">
    <location>
        <begin position="1"/>
        <end position="27"/>
    </location>
</feature>
<name>A0ABR5C1X2_9TREE</name>
<evidence type="ECO:0000256" key="1">
    <source>
        <dbReference type="SAM" id="MobiDB-lite"/>
    </source>
</evidence>
<accession>A0ABR5C1X2</accession>
<protein>
    <submittedName>
        <fullName evidence="2">Uncharacterized protein</fullName>
    </submittedName>
</protein>
<dbReference type="EMBL" id="KN848586">
    <property type="protein sequence ID" value="KIR81871.1"/>
    <property type="molecule type" value="Genomic_DNA"/>
</dbReference>
<evidence type="ECO:0000313" key="2">
    <source>
        <dbReference type="EMBL" id="KIR81871.1"/>
    </source>
</evidence>
<gene>
    <name evidence="2" type="ORF">I306_01182</name>
</gene>
<reference evidence="2 3" key="1">
    <citation type="submission" date="2015-01" db="EMBL/GenBank/DDBJ databases">
        <title>The Genome Sequence of Cryptococcus gattii EJB2.</title>
        <authorList>
            <consortium name="The Broad Institute Genomics Platform"/>
            <person name="Cuomo C."/>
            <person name="Litvintseva A."/>
            <person name="Chen Y."/>
            <person name="Heitman J."/>
            <person name="Sun S."/>
            <person name="Springer D."/>
            <person name="Dromer F."/>
            <person name="Young S."/>
            <person name="Zeng Q."/>
            <person name="Gargeya S."/>
            <person name="Abouelleil A."/>
            <person name="Alvarado L."/>
            <person name="Chapman S.B."/>
            <person name="Gainer-Dewar J."/>
            <person name="Goldberg J."/>
            <person name="Griggs A."/>
            <person name="Gujja S."/>
            <person name="Hansen M."/>
            <person name="Howarth C."/>
            <person name="Imamovic A."/>
            <person name="Larimer J."/>
            <person name="Murphy C."/>
            <person name="Naylor J."/>
            <person name="Pearson M."/>
            <person name="Priest M."/>
            <person name="Roberts A."/>
            <person name="Saif S."/>
            <person name="Shea T."/>
            <person name="Sykes S."/>
            <person name="Wortman J."/>
            <person name="Nusbaum C."/>
            <person name="Birren B."/>
        </authorList>
    </citation>
    <scope>NUCLEOTIDE SEQUENCE [LARGE SCALE GENOMIC DNA]</scope>
    <source>
        <strain evidence="2 3">EJB2</strain>
    </source>
</reference>
<sequence length="128" mass="14476">MPSGPTATSVFGPRGKRGRQNRETGTVVSDQASLVRKWPSRLSLLPYIVSAVIKEHSREIIITRHAWIVFDMFPLLVLAAHCSANLTDWTTLDSPVLESRVLDRFEAPQFTDISHSFRRCDRLDAVAW</sequence>